<evidence type="ECO:0000313" key="1">
    <source>
        <dbReference type="EMBL" id="KKN15096.1"/>
    </source>
</evidence>
<proteinExistence type="predicted"/>
<comment type="caution">
    <text evidence="1">The sequence shown here is derived from an EMBL/GenBank/DDBJ whole genome shotgun (WGS) entry which is preliminary data.</text>
</comment>
<gene>
    <name evidence="1" type="ORF">LCGC14_0989450</name>
</gene>
<protein>
    <submittedName>
        <fullName evidence="1">Uncharacterized protein</fullName>
    </submittedName>
</protein>
<dbReference type="EMBL" id="LAZR01003746">
    <property type="protein sequence ID" value="KKN15096.1"/>
    <property type="molecule type" value="Genomic_DNA"/>
</dbReference>
<organism evidence="1">
    <name type="scientific">marine sediment metagenome</name>
    <dbReference type="NCBI Taxonomy" id="412755"/>
    <lineage>
        <taxon>unclassified sequences</taxon>
        <taxon>metagenomes</taxon>
        <taxon>ecological metagenomes</taxon>
    </lineage>
</organism>
<reference evidence="1" key="1">
    <citation type="journal article" date="2015" name="Nature">
        <title>Complex archaea that bridge the gap between prokaryotes and eukaryotes.</title>
        <authorList>
            <person name="Spang A."/>
            <person name="Saw J.H."/>
            <person name="Jorgensen S.L."/>
            <person name="Zaremba-Niedzwiedzka K."/>
            <person name="Martijn J."/>
            <person name="Lind A.E."/>
            <person name="van Eijk R."/>
            <person name="Schleper C."/>
            <person name="Guy L."/>
            <person name="Ettema T.J."/>
        </authorList>
    </citation>
    <scope>NUCLEOTIDE SEQUENCE</scope>
</reference>
<dbReference type="AlphaFoldDB" id="A0A0F9QPL6"/>
<accession>A0A0F9QPL6</accession>
<sequence>MGKWEHIPFTYGELFEAMCDRVALLAIDEGDHYHVQPKRP</sequence>
<name>A0A0F9QPL6_9ZZZZ</name>